<keyword evidence="2" id="KW-1185">Reference proteome</keyword>
<dbReference type="OrthoDB" id="2438421at2759"/>
<proteinExistence type="predicted"/>
<dbReference type="AlphaFoldDB" id="A0A4Y2GMJ2"/>
<accession>A0A4Y2GMJ2</accession>
<organism evidence="1 2">
    <name type="scientific">Araneus ventricosus</name>
    <name type="common">Orbweaver spider</name>
    <name type="synonym">Epeira ventricosa</name>
    <dbReference type="NCBI Taxonomy" id="182803"/>
    <lineage>
        <taxon>Eukaryota</taxon>
        <taxon>Metazoa</taxon>
        <taxon>Ecdysozoa</taxon>
        <taxon>Arthropoda</taxon>
        <taxon>Chelicerata</taxon>
        <taxon>Arachnida</taxon>
        <taxon>Araneae</taxon>
        <taxon>Araneomorphae</taxon>
        <taxon>Entelegynae</taxon>
        <taxon>Araneoidea</taxon>
        <taxon>Araneidae</taxon>
        <taxon>Araneus</taxon>
    </lineage>
</organism>
<dbReference type="EMBL" id="BGPR01178018">
    <property type="protein sequence ID" value="GBM53294.1"/>
    <property type="molecule type" value="Genomic_DNA"/>
</dbReference>
<gene>
    <name evidence="1" type="ORF">AVEN_164837_1</name>
</gene>
<protein>
    <submittedName>
        <fullName evidence="1">Uncharacterized protein</fullName>
    </submittedName>
</protein>
<evidence type="ECO:0000313" key="2">
    <source>
        <dbReference type="Proteomes" id="UP000499080"/>
    </source>
</evidence>
<evidence type="ECO:0000313" key="1">
    <source>
        <dbReference type="EMBL" id="GBM53294.1"/>
    </source>
</evidence>
<reference evidence="1 2" key="1">
    <citation type="journal article" date="2019" name="Sci. Rep.">
        <title>Orb-weaving spider Araneus ventricosus genome elucidates the spidroin gene catalogue.</title>
        <authorList>
            <person name="Kono N."/>
            <person name="Nakamura H."/>
            <person name="Ohtoshi R."/>
            <person name="Moran D.A.P."/>
            <person name="Shinohara A."/>
            <person name="Yoshida Y."/>
            <person name="Fujiwara M."/>
            <person name="Mori M."/>
            <person name="Tomita M."/>
            <person name="Arakawa K."/>
        </authorList>
    </citation>
    <scope>NUCLEOTIDE SEQUENCE [LARGE SCALE GENOMIC DNA]</scope>
</reference>
<comment type="caution">
    <text evidence="1">The sequence shown here is derived from an EMBL/GenBank/DDBJ whole genome shotgun (WGS) entry which is preliminary data.</text>
</comment>
<sequence length="96" mass="10509">MLKGFVKLSTPTAQVSVYPTIKNAPRMIELTSEILDILTPFGEATKEILGSEYIIGSLITPLATIIESVLNILNPKQSVAKVLFEKFLSCLKDRSA</sequence>
<name>A0A4Y2GMJ2_ARAVE</name>
<dbReference type="Proteomes" id="UP000499080">
    <property type="component" value="Unassembled WGS sequence"/>
</dbReference>